<organism evidence="1 2">
    <name type="scientific">Corymbia citriodora subsp. variegata</name>
    <dbReference type="NCBI Taxonomy" id="360336"/>
    <lineage>
        <taxon>Eukaryota</taxon>
        <taxon>Viridiplantae</taxon>
        <taxon>Streptophyta</taxon>
        <taxon>Embryophyta</taxon>
        <taxon>Tracheophyta</taxon>
        <taxon>Spermatophyta</taxon>
        <taxon>Magnoliopsida</taxon>
        <taxon>eudicotyledons</taxon>
        <taxon>Gunneridae</taxon>
        <taxon>Pentapetalae</taxon>
        <taxon>rosids</taxon>
        <taxon>malvids</taxon>
        <taxon>Myrtales</taxon>
        <taxon>Myrtaceae</taxon>
        <taxon>Myrtoideae</taxon>
        <taxon>Eucalypteae</taxon>
        <taxon>Corymbia</taxon>
    </lineage>
</organism>
<comment type="caution">
    <text evidence="1">The sequence shown here is derived from an EMBL/GenBank/DDBJ whole genome shotgun (WGS) entry which is preliminary data.</text>
</comment>
<dbReference type="EMBL" id="MU091492">
    <property type="protein sequence ID" value="KAF7846950.1"/>
    <property type="molecule type" value="Genomic_DNA"/>
</dbReference>
<dbReference type="OrthoDB" id="1750324at2759"/>
<dbReference type="AlphaFoldDB" id="A0A8T0CH10"/>
<sequence length="145" mass="16369">MLRGTICHSYKICGRTDLNICHRSSFQPTLRPQVRTIRIRAEPIATERRPISAAAALTGQFLYCNRSVSLAKLLPTTQLRLFSSTVIKGRRRNCSIASAFIRSRVSCSMKSYKLSELTHGEVNSLKARPRIDFSKIFGVVSFEFT</sequence>
<reference evidence="1" key="1">
    <citation type="submission" date="2020-05" db="EMBL/GenBank/DDBJ databases">
        <title>WGS assembly of Corymbia citriodora subspecies variegata.</title>
        <authorList>
            <person name="Barry K."/>
            <person name="Hundley H."/>
            <person name="Shu S."/>
            <person name="Jenkins J."/>
            <person name="Grimwood J."/>
            <person name="Baten A."/>
        </authorList>
    </citation>
    <scope>NUCLEOTIDE SEQUENCE</scope>
    <source>
        <strain evidence="1">CV2-018</strain>
    </source>
</reference>
<protein>
    <submittedName>
        <fullName evidence="1">Uncharacterized protein</fullName>
    </submittedName>
</protein>
<dbReference type="Proteomes" id="UP000806378">
    <property type="component" value="Unassembled WGS sequence"/>
</dbReference>
<dbReference type="Gramene" id="rna-gnl|WGS:JABURB|Cocit.L3545.1">
    <property type="protein sequence ID" value="cds-KAF7846950.1"/>
    <property type="gene ID" value="gene-BT93_L3545"/>
</dbReference>
<gene>
    <name evidence="1" type="ORF">BT93_L3545</name>
</gene>
<proteinExistence type="predicted"/>
<accession>A0A8T0CH10</accession>
<evidence type="ECO:0000313" key="2">
    <source>
        <dbReference type="Proteomes" id="UP000806378"/>
    </source>
</evidence>
<keyword evidence="2" id="KW-1185">Reference proteome</keyword>
<name>A0A8T0CH10_CORYI</name>
<evidence type="ECO:0000313" key="1">
    <source>
        <dbReference type="EMBL" id="KAF7846950.1"/>
    </source>
</evidence>